<proteinExistence type="predicted"/>
<evidence type="ECO:0000313" key="2">
    <source>
        <dbReference type="Proteomes" id="UP001195903"/>
    </source>
</evidence>
<protein>
    <submittedName>
        <fullName evidence="1">Uncharacterized protein</fullName>
    </submittedName>
</protein>
<accession>A0ABS5V6E1</accession>
<dbReference type="EMBL" id="JAHEPS010000005">
    <property type="protein sequence ID" value="MBT1445538.1"/>
    <property type="molecule type" value="Genomic_DNA"/>
</dbReference>
<dbReference type="RefSeq" id="WP_214507735.1">
    <property type="nucleotide sequence ID" value="NZ_JAHEPS010000005.1"/>
</dbReference>
<name>A0ABS5V6E1_9GAMM</name>
<evidence type="ECO:0000313" key="1">
    <source>
        <dbReference type="EMBL" id="MBT1445538.1"/>
    </source>
</evidence>
<sequence>MTSDIELQRAMAALDEYGYDKKLSSDLEQARNKQQMRKYLDGLDYSIRRMELLQETVNEWVAEKKAAHAQQESIQTYKSKIINLSRELNISYNEVLEIMAQLDSKKR</sequence>
<dbReference type="Proteomes" id="UP001195903">
    <property type="component" value="Unassembled WGS sequence"/>
</dbReference>
<keyword evidence="2" id="KW-1185">Reference proteome</keyword>
<organism evidence="1 2">
    <name type="scientific">Shewanella jiangmenensis</name>
    <dbReference type="NCBI Taxonomy" id="2837387"/>
    <lineage>
        <taxon>Bacteria</taxon>
        <taxon>Pseudomonadati</taxon>
        <taxon>Pseudomonadota</taxon>
        <taxon>Gammaproteobacteria</taxon>
        <taxon>Alteromonadales</taxon>
        <taxon>Shewanellaceae</taxon>
        <taxon>Shewanella</taxon>
    </lineage>
</organism>
<reference evidence="1 2" key="1">
    <citation type="submission" date="2021-05" db="EMBL/GenBank/DDBJ databases">
        <title>Shewanella sp. JM162201.</title>
        <authorList>
            <person name="Xu S."/>
            <person name="Li A."/>
        </authorList>
    </citation>
    <scope>NUCLEOTIDE SEQUENCE [LARGE SCALE GENOMIC DNA]</scope>
    <source>
        <strain evidence="1 2">JM162201</strain>
    </source>
</reference>
<comment type="caution">
    <text evidence="1">The sequence shown here is derived from an EMBL/GenBank/DDBJ whole genome shotgun (WGS) entry which is preliminary data.</text>
</comment>
<gene>
    <name evidence="1" type="ORF">KJI95_13530</name>
</gene>